<dbReference type="STRING" id="307972.A0A2G8LCE8"/>
<gene>
    <name evidence="2" type="ORF">BSL78_05205</name>
</gene>
<feature type="compositionally biased region" description="Acidic residues" evidence="1">
    <location>
        <begin position="195"/>
        <end position="211"/>
    </location>
</feature>
<feature type="compositionally biased region" description="Acidic residues" evidence="1">
    <location>
        <begin position="562"/>
        <end position="571"/>
    </location>
</feature>
<evidence type="ECO:0000313" key="3">
    <source>
        <dbReference type="Proteomes" id="UP000230750"/>
    </source>
</evidence>
<dbReference type="AlphaFoldDB" id="A0A2G8LCE8"/>
<proteinExistence type="predicted"/>
<dbReference type="OrthoDB" id="20844at2759"/>
<dbReference type="GO" id="GO:0032968">
    <property type="term" value="P:positive regulation of transcription elongation by RNA polymerase II"/>
    <property type="evidence" value="ECO:0007669"/>
    <property type="project" value="TreeGrafter"/>
</dbReference>
<dbReference type="GO" id="GO:0006368">
    <property type="term" value="P:transcription elongation by RNA polymerase II"/>
    <property type="evidence" value="ECO:0007669"/>
    <property type="project" value="InterPro"/>
</dbReference>
<dbReference type="PANTHER" id="PTHR23146:SF0">
    <property type="entry name" value="RNA POLYMERASE-ASSOCIATED PROTEIN LEO1"/>
    <property type="match status" value="1"/>
</dbReference>
<accession>A0A2G8LCE8</accession>
<reference evidence="2 3" key="1">
    <citation type="journal article" date="2017" name="PLoS Biol.">
        <title>The sea cucumber genome provides insights into morphological evolution and visceral regeneration.</title>
        <authorList>
            <person name="Zhang X."/>
            <person name="Sun L."/>
            <person name="Yuan J."/>
            <person name="Sun Y."/>
            <person name="Gao Y."/>
            <person name="Zhang L."/>
            <person name="Li S."/>
            <person name="Dai H."/>
            <person name="Hamel J.F."/>
            <person name="Liu C."/>
            <person name="Yu Y."/>
            <person name="Liu S."/>
            <person name="Lin W."/>
            <person name="Guo K."/>
            <person name="Jin S."/>
            <person name="Xu P."/>
            <person name="Storey K.B."/>
            <person name="Huan P."/>
            <person name="Zhang T."/>
            <person name="Zhou Y."/>
            <person name="Zhang J."/>
            <person name="Lin C."/>
            <person name="Li X."/>
            <person name="Xing L."/>
            <person name="Huo D."/>
            <person name="Sun M."/>
            <person name="Wang L."/>
            <person name="Mercier A."/>
            <person name="Li F."/>
            <person name="Yang H."/>
            <person name="Xiang J."/>
        </authorList>
    </citation>
    <scope>NUCLEOTIDE SEQUENCE [LARGE SCALE GENOMIC DNA]</scope>
    <source>
        <strain evidence="2">Shaxun</strain>
        <tissue evidence="2">Muscle</tissue>
    </source>
</reference>
<feature type="compositionally biased region" description="Acidic residues" evidence="1">
    <location>
        <begin position="102"/>
        <end position="112"/>
    </location>
</feature>
<organism evidence="2 3">
    <name type="scientific">Stichopus japonicus</name>
    <name type="common">Sea cucumber</name>
    <dbReference type="NCBI Taxonomy" id="307972"/>
    <lineage>
        <taxon>Eukaryota</taxon>
        <taxon>Metazoa</taxon>
        <taxon>Echinodermata</taxon>
        <taxon>Eleutherozoa</taxon>
        <taxon>Echinozoa</taxon>
        <taxon>Holothuroidea</taxon>
        <taxon>Aspidochirotacea</taxon>
        <taxon>Aspidochirotida</taxon>
        <taxon>Stichopodidae</taxon>
        <taxon>Apostichopus</taxon>
    </lineage>
</organism>
<evidence type="ECO:0000256" key="1">
    <source>
        <dbReference type="SAM" id="MobiDB-lite"/>
    </source>
</evidence>
<dbReference type="GO" id="GO:1990269">
    <property type="term" value="F:RNA polymerase II C-terminal domain phosphoserine binding"/>
    <property type="evidence" value="ECO:0007669"/>
    <property type="project" value="TreeGrafter"/>
</dbReference>
<name>A0A2G8LCE8_STIJA</name>
<sequence>MPEITSTDEEDEVEAESGGEGEEDRVEQKTEQESGDEGEQVQEEDEDKDNEELDENQHQEDGAEHHSGDGEEVMSEVEGHQEEKSGEDEGGSDQEQEAKAEVEEEHQQEDEKEESKEKVDDDSDSEEEIGQRRKRRPVAGSDEEEADKDEGAADKGGAINDLYDDEGGSPVKSPAQWTDSEDEEVKKGPATEVDLFGEADDISDDDDDMDDIVNKLAGEKEDPSEERDDVIRGDDNNYGLDDGEDQQEEAVEVPETKINVELPKINVDLGEEQHFVKLPNFLSVETRPFDPQFYEDEFDDDEVLDEEGRTRLKLKMENTIRWRKVFDEEGSEIGKESNARIVRWSDGSLSLHLGDEVFDVYKTTIQGDYNHLFIRQGTGLQGLGVFTTKLSFRPHSTDSATHRKMTLSMADKTQKVQKIRVLPMAGTNPEIHREEMIKAEDERLRAQMRRENKQKRVREYSHGRGLSANYLEPDRDEEGEDGSISLSAIKNRFKRGGFTQNIYSSDEEEVEKAEKLMKAKFLDSDEEEGEEAAPTFERATLESDDEDEEREPVRKKKRLAIVDDDDDEEGE</sequence>
<comment type="caution">
    <text evidence="2">The sequence shown here is derived from an EMBL/GenBank/DDBJ whole genome shotgun (WGS) entry which is preliminary data.</text>
</comment>
<dbReference type="PANTHER" id="PTHR23146">
    <property type="entry name" value="LEO1 PROTEIN"/>
    <property type="match status" value="1"/>
</dbReference>
<feature type="compositionally biased region" description="Acidic residues" evidence="1">
    <location>
        <begin position="1"/>
        <end position="25"/>
    </location>
</feature>
<protein>
    <submittedName>
        <fullName evidence="2">Putative RNA polymerase-associated protein LEO1 isoform X1</fullName>
    </submittedName>
</protein>
<feature type="compositionally biased region" description="Acidic residues" evidence="1">
    <location>
        <begin position="33"/>
        <end position="54"/>
    </location>
</feature>
<dbReference type="Proteomes" id="UP000230750">
    <property type="component" value="Unassembled WGS sequence"/>
</dbReference>
<dbReference type="GO" id="GO:0016593">
    <property type="term" value="C:Cdc73/Paf1 complex"/>
    <property type="evidence" value="ECO:0007669"/>
    <property type="project" value="InterPro"/>
</dbReference>
<dbReference type="EMBL" id="MRZV01000129">
    <property type="protein sequence ID" value="PIK57923.1"/>
    <property type="molecule type" value="Genomic_DNA"/>
</dbReference>
<feature type="region of interest" description="Disordered" evidence="1">
    <location>
        <begin position="1"/>
        <end position="246"/>
    </location>
</feature>
<feature type="compositionally biased region" description="Acidic residues" evidence="1">
    <location>
        <begin position="85"/>
        <end position="95"/>
    </location>
</feature>
<dbReference type="InterPro" id="IPR007149">
    <property type="entry name" value="Leo1"/>
</dbReference>
<dbReference type="Pfam" id="PF04004">
    <property type="entry name" value="Leo1"/>
    <property type="match status" value="1"/>
</dbReference>
<evidence type="ECO:0000313" key="2">
    <source>
        <dbReference type="EMBL" id="PIK57923.1"/>
    </source>
</evidence>
<keyword evidence="3" id="KW-1185">Reference proteome</keyword>
<feature type="region of interest" description="Disordered" evidence="1">
    <location>
        <begin position="519"/>
        <end position="571"/>
    </location>
</feature>
<feature type="compositionally biased region" description="Basic and acidic residues" evidence="1">
    <location>
        <begin position="55"/>
        <end position="69"/>
    </location>
</feature>